<organism evidence="8 9">
    <name type="scientific">Mya arenaria</name>
    <name type="common">Soft-shell clam</name>
    <dbReference type="NCBI Taxonomy" id="6604"/>
    <lineage>
        <taxon>Eukaryota</taxon>
        <taxon>Metazoa</taxon>
        <taxon>Spiralia</taxon>
        <taxon>Lophotrochozoa</taxon>
        <taxon>Mollusca</taxon>
        <taxon>Bivalvia</taxon>
        <taxon>Autobranchia</taxon>
        <taxon>Heteroconchia</taxon>
        <taxon>Euheterodonta</taxon>
        <taxon>Imparidentia</taxon>
        <taxon>Neoheterodontei</taxon>
        <taxon>Myida</taxon>
        <taxon>Myoidea</taxon>
        <taxon>Myidae</taxon>
        <taxon>Mya</taxon>
    </lineage>
</organism>
<dbReference type="Pfam" id="PF04505">
    <property type="entry name" value="CD225"/>
    <property type="match status" value="1"/>
</dbReference>
<dbReference type="PANTHER" id="PTHR14948:SF25">
    <property type="entry name" value="DUF4190 DOMAIN-CONTAINING PROTEIN"/>
    <property type="match status" value="1"/>
</dbReference>
<proteinExistence type="inferred from homology"/>
<dbReference type="EMBL" id="CP111012">
    <property type="protein sequence ID" value="WAQ94544.1"/>
    <property type="molecule type" value="Genomic_DNA"/>
</dbReference>
<name>A0ABY7DA60_MYAAR</name>
<evidence type="ECO:0000256" key="2">
    <source>
        <dbReference type="ARBA" id="ARBA00006843"/>
    </source>
</evidence>
<evidence type="ECO:0000313" key="9">
    <source>
        <dbReference type="Proteomes" id="UP001164746"/>
    </source>
</evidence>
<evidence type="ECO:0000256" key="1">
    <source>
        <dbReference type="ARBA" id="ARBA00004370"/>
    </source>
</evidence>
<dbReference type="InterPro" id="IPR007593">
    <property type="entry name" value="CD225/Dispanin_fam"/>
</dbReference>
<dbReference type="InterPro" id="IPR051423">
    <property type="entry name" value="CD225/Dispanin"/>
</dbReference>
<dbReference type="PANTHER" id="PTHR14948">
    <property type="entry name" value="NG5"/>
    <property type="match status" value="1"/>
</dbReference>
<keyword evidence="3 7" id="KW-0812">Transmembrane</keyword>
<evidence type="ECO:0000256" key="3">
    <source>
        <dbReference type="ARBA" id="ARBA00022692"/>
    </source>
</evidence>
<feature type="region of interest" description="Disordered" evidence="6">
    <location>
        <begin position="1"/>
        <end position="52"/>
    </location>
</feature>
<reference evidence="8" key="1">
    <citation type="submission" date="2022-11" db="EMBL/GenBank/DDBJ databases">
        <title>Centuries of genome instability and evolution in soft-shell clam transmissible cancer (bioRxiv).</title>
        <authorList>
            <person name="Hart S.F.M."/>
            <person name="Yonemitsu M.A."/>
            <person name="Giersch R.M."/>
            <person name="Beal B.F."/>
            <person name="Arriagada G."/>
            <person name="Davis B.W."/>
            <person name="Ostrander E.A."/>
            <person name="Goff S.P."/>
            <person name="Metzger M.J."/>
        </authorList>
    </citation>
    <scope>NUCLEOTIDE SEQUENCE</scope>
    <source>
        <strain evidence="8">MELC-2E11</strain>
        <tissue evidence="8">Siphon/mantle</tissue>
    </source>
</reference>
<gene>
    <name evidence="8" type="ORF">MAR_007015</name>
</gene>
<comment type="subcellular location">
    <subcellularLocation>
        <location evidence="1">Membrane</location>
    </subcellularLocation>
</comment>
<evidence type="ECO:0000256" key="4">
    <source>
        <dbReference type="ARBA" id="ARBA00022989"/>
    </source>
</evidence>
<evidence type="ECO:0000256" key="6">
    <source>
        <dbReference type="SAM" id="MobiDB-lite"/>
    </source>
</evidence>
<feature type="transmembrane region" description="Helical" evidence="7">
    <location>
        <begin position="144"/>
        <end position="168"/>
    </location>
</feature>
<evidence type="ECO:0000256" key="5">
    <source>
        <dbReference type="ARBA" id="ARBA00023136"/>
    </source>
</evidence>
<keyword evidence="4 7" id="KW-1133">Transmembrane helix</keyword>
<keyword evidence="9" id="KW-1185">Reference proteome</keyword>
<feature type="compositionally biased region" description="Polar residues" evidence="6">
    <location>
        <begin position="14"/>
        <end position="51"/>
    </location>
</feature>
<accession>A0ABY7DA60</accession>
<comment type="similarity">
    <text evidence="2">Belongs to the CD225/Dispanin family.</text>
</comment>
<keyword evidence="5 7" id="KW-0472">Membrane</keyword>
<evidence type="ECO:0000313" key="8">
    <source>
        <dbReference type="EMBL" id="WAQ94544.1"/>
    </source>
</evidence>
<sequence length="178" mass="18906">MDDKGEAPPPYSPPTSGNYGLQNPAANASYPGQTNYGYDQPQGHYNGSPQGQYAGYAHGSQGQFVNSSSMSNSNVVVAQVGGGPIYQTSPQDYTTQAWIACLCCFWPTGLLAIMKASESRDALARGDLIGAQSASNSARQFVRISYVVGIVSVVFIVVFVGIYVGVIMSSFDDYDDTD</sequence>
<protein>
    <submittedName>
        <fullName evidence="8">PRRT1-like protein</fullName>
    </submittedName>
</protein>
<evidence type="ECO:0000256" key="7">
    <source>
        <dbReference type="SAM" id="Phobius"/>
    </source>
</evidence>
<dbReference type="Proteomes" id="UP001164746">
    <property type="component" value="Chromosome 1"/>
</dbReference>